<evidence type="ECO:0000313" key="15">
    <source>
        <dbReference type="Proteomes" id="UP000460718"/>
    </source>
</evidence>
<gene>
    <name evidence="8" type="ORF">PF001_g19423</name>
    <name evidence="7" type="ORF">PF002_g19975</name>
    <name evidence="6" type="ORF">PF005_g20234</name>
    <name evidence="5" type="ORF">PF006_g19207</name>
    <name evidence="4" type="ORF">PF007_g20275</name>
    <name evidence="2" type="ORF">PF009_g21245</name>
    <name evidence="3" type="ORF">PF011_g19151</name>
</gene>
<dbReference type="AlphaFoldDB" id="A0A6A3E9Q5"/>
<dbReference type="EMBL" id="QXGA01001562">
    <property type="protein sequence ID" value="KAE9115765.1"/>
    <property type="molecule type" value="Genomic_DNA"/>
</dbReference>
<evidence type="ECO:0000313" key="8">
    <source>
        <dbReference type="EMBL" id="KAE9290867.1"/>
    </source>
</evidence>
<evidence type="ECO:0000313" key="12">
    <source>
        <dbReference type="Proteomes" id="UP000440367"/>
    </source>
</evidence>
<comment type="caution">
    <text evidence="2">The sequence shown here is derived from an EMBL/GenBank/DDBJ whole genome shotgun (WGS) entry which is preliminary data.</text>
</comment>
<evidence type="ECO:0000256" key="1">
    <source>
        <dbReference type="SAM" id="MobiDB-lite"/>
    </source>
</evidence>
<evidence type="ECO:0000313" key="7">
    <source>
        <dbReference type="EMBL" id="KAE9206568.1"/>
    </source>
</evidence>
<dbReference type="OrthoDB" id="10323607at2759"/>
<dbReference type="EMBL" id="QXGF01001650">
    <property type="protein sequence ID" value="KAE8928621.1"/>
    <property type="molecule type" value="Genomic_DNA"/>
</dbReference>
<dbReference type="EMBL" id="QXFW01001595">
    <property type="protein sequence ID" value="KAE8988495.1"/>
    <property type="molecule type" value="Genomic_DNA"/>
</dbReference>
<evidence type="ECO:0000313" key="9">
    <source>
        <dbReference type="Proteomes" id="UP000429523"/>
    </source>
</evidence>
<evidence type="ECO:0000313" key="10">
    <source>
        <dbReference type="Proteomes" id="UP000433483"/>
    </source>
</evidence>
<keyword evidence="10" id="KW-1185">Reference proteome</keyword>
<dbReference type="Proteomes" id="UP000437068">
    <property type="component" value="Unassembled WGS sequence"/>
</dbReference>
<dbReference type="EMBL" id="QXFZ01001608">
    <property type="protein sequence ID" value="KAE9087693.1"/>
    <property type="molecule type" value="Genomic_DNA"/>
</dbReference>
<dbReference type="Proteomes" id="UP000433483">
    <property type="component" value="Unassembled WGS sequence"/>
</dbReference>
<dbReference type="Proteomes" id="UP000441208">
    <property type="component" value="Unassembled WGS sequence"/>
</dbReference>
<dbReference type="Proteomes" id="UP000440732">
    <property type="component" value="Unassembled WGS sequence"/>
</dbReference>
<evidence type="ECO:0000313" key="5">
    <source>
        <dbReference type="EMBL" id="KAE9115765.1"/>
    </source>
</evidence>
<evidence type="ECO:0000313" key="6">
    <source>
        <dbReference type="EMBL" id="KAE9187997.1"/>
    </source>
</evidence>
<dbReference type="Proteomes" id="UP000429523">
    <property type="component" value="Unassembled WGS sequence"/>
</dbReference>
<reference evidence="9 10" key="1">
    <citation type="submission" date="2018-08" db="EMBL/GenBank/DDBJ databases">
        <title>Genomic investigation of the strawberry pathogen Phytophthora fragariae indicates pathogenicity is determined by transcriptional variation in three key races.</title>
        <authorList>
            <person name="Adams T.M."/>
            <person name="Armitage A.D."/>
            <person name="Sobczyk M.K."/>
            <person name="Bates H.J."/>
            <person name="Dunwell J.M."/>
            <person name="Nellist C.F."/>
            <person name="Harrison R.J."/>
        </authorList>
    </citation>
    <scope>NUCLEOTIDE SEQUENCE [LARGE SCALE GENOMIC DNA]</scope>
    <source>
        <strain evidence="8 11">A4</strain>
        <strain evidence="7 12">BC-1</strain>
        <strain evidence="6 10">NOV-27</strain>
        <strain evidence="5 13">NOV-5</strain>
        <strain evidence="4 14">NOV-71</strain>
        <strain evidence="2 9">NOV-9</strain>
        <strain evidence="3 15">SCRP245</strain>
    </source>
</reference>
<name>A0A6A3E9Q5_9STRA</name>
<evidence type="ECO:0000313" key="14">
    <source>
        <dbReference type="Proteomes" id="UP000441208"/>
    </source>
</evidence>
<evidence type="ECO:0000313" key="2">
    <source>
        <dbReference type="EMBL" id="KAE8928621.1"/>
    </source>
</evidence>
<protein>
    <submittedName>
        <fullName evidence="2">Uncharacterized protein</fullName>
    </submittedName>
</protein>
<evidence type="ECO:0000313" key="13">
    <source>
        <dbReference type="Proteomes" id="UP000440732"/>
    </source>
</evidence>
<evidence type="ECO:0000313" key="11">
    <source>
        <dbReference type="Proteomes" id="UP000437068"/>
    </source>
</evidence>
<dbReference type="EMBL" id="QXGE01001572">
    <property type="protein sequence ID" value="KAE9290867.1"/>
    <property type="molecule type" value="Genomic_DNA"/>
</dbReference>
<dbReference type="EMBL" id="QXGD01001418">
    <property type="protein sequence ID" value="KAE9206568.1"/>
    <property type="molecule type" value="Genomic_DNA"/>
</dbReference>
<proteinExistence type="predicted"/>
<evidence type="ECO:0000313" key="4">
    <source>
        <dbReference type="EMBL" id="KAE9087693.1"/>
    </source>
</evidence>
<organism evidence="2 9">
    <name type="scientific">Phytophthora fragariae</name>
    <dbReference type="NCBI Taxonomy" id="53985"/>
    <lineage>
        <taxon>Eukaryota</taxon>
        <taxon>Sar</taxon>
        <taxon>Stramenopiles</taxon>
        <taxon>Oomycota</taxon>
        <taxon>Peronosporomycetes</taxon>
        <taxon>Peronosporales</taxon>
        <taxon>Peronosporaceae</taxon>
        <taxon>Phytophthora</taxon>
    </lineage>
</organism>
<dbReference type="Proteomes" id="UP000460718">
    <property type="component" value="Unassembled WGS sequence"/>
</dbReference>
<dbReference type="EMBL" id="QXGB01001615">
    <property type="protein sequence ID" value="KAE9187997.1"/>
    <property type="molecule type" value="Genomic_DNA"/>
</dbReference>
<evidence type="ECO:0000313" key="3">
    <source>
        <dbReference type="EMBL" id="KAE8988495.1"/>
    </source>
</evidence>
<accession>A0A6A3E9Q5</accession>
<dbReference type="Proteomes" id="UP000440367">
    <property type="component" value="Unassembled WGS sequence"/>
</dbReference>
<feature type="region of interest" description="Disordered" evidence="1">
    <location>
        <begin position="1"/>
        <end position="41"/>
    </location>
</feature>
<sequence length="41" mass="4689">MWGSSQHAEVNVQHRDSTQLDSLQPQDRQHLDLTRSNSTNA</sequence>